<feature type="transmembrane region" description="Helical" evidence="1">
    <location>
        <begin position="65"/>
        <end position="89"/>
    </location>
</feature>
<gene>
    <name evidence="2" type="ORF">R4315_14375</name>
</gene>
<reference evidence="2" key="1">
    <citation type="submission" date="2023-10" db="EMBL/GenBank/DDBJ databases">
        <title>Development of a sustainable strategy for remediation of hydrocarbon-contaminated territories based on the waste exchange concept.</title>
        <authorList>
            <person name="Krivoruchko A."/>
        </authorList>
    </citation>
    <scope>NUCLEOTIDE SEQUENCE</scope>
    <source>
        <strain evidence="2">IEGM 68</strain>
    </source>
</reference>
<evidence type="ECO:0000313" key="2">
    <source>
        <dbReference type="EMBL" id="MDV7265722.1"/>
    </source>
</evidence>
<dbReference type="EMBL" id="JAWLUP010000030">
    <property type="protein sequence ID" value="MDV7265722.1"/>
    <property type="molecule type" value="Genomic_DNA"/>
</dbReference>
<feature type="transmembrane region" description="Helical" evidence="1">
    <location>
        <begin position="5"/>
        <end position="25"/>
    </location>
</feature>
<organism evidence="2 3">
    <name type="scientific">Rhodococcus oxybenzonivorans</name>
    <dbReference type="NCBI Taxonomy" id="1990687"/>
    <lineage>
        <taxon>Bacteria</taxon>
        <taxon>Bacillati</taxon>
        <taxon>Actinomycetota</taxon>
        <taxon>Actinomycetes</taxon>
        <taxon>Mycobacteriales</taxon>
        <taxon>Nocardiaceae</taxon>
        <taxon>Rhodococcus</taxon>
    </lineage>
</organism>
<dbReference type="Proteomes" id="UP001185863">
    <property type="component" value="Unassembled WGS sequence"/>
</dbReference>
<keyword evidence="1" id="KW-0812">Transmembrane</keyword>
<protein>
    <submittedName>
        <fullName evidence="2">Phage holin family protein</fullName>
    </submittedName>
</protein>
<comment type="caution">
    <text evidence="2">The sequence shown here is derived from an EMBL/GenBank/DDBJ whole genome shotgun (WGS) entry which is preliminary data.</text>
</comment>
<keyword evidence="1" id="KW-1133">Transmembrane helix</keyword>
<evidence type="ECO:0000256" key="1">
    <source>
        <dbReference type="SAM" id="Phobius"/>
    </source>
</evidence>
<feature type="transmembrane region" description="Helical" evidence="1">
    <location>
        <begin position="95"/>
        <end position="118"/>
    </location>
</feature>
<dbReference type="AlphaFoldDB" id="A0AAE4UZY6"/>
<proteinExistence type="predicted"/>
<feature type="transmembrane region" description="Helical" evidence="1">
    <location>
        <begin position="31"/>
        <end position="53"/>
    </location>
</feature>
<keyword evidence="1" id="KW-0472">Membrane</keyword>
<name>A0AAE4UZY6_9NOCA</name>
<dbReference type="RefSeq" id="WP_213574044.1">
    <property type="nucleotide sequence ID" value="NZ_JAWLUP010000030.1"/>
</dbReference>
<accession>A0AAE4UZY6</accession>
<evidence type="ECO:0000313" key="3">
    <source>
        <dbReference type="Proteomes" id="UP001185863"/>
    </source>
</evidence>
<sequence length="127" mass="13677">MIRFLLRAVVFLGSAAIGLLAAVWLLPEVSITAAGFIGTVVLFALAQSILAPFITKLTERNAPVFLGGIGLVSTFVSLVLVNLFGAMSITGWQSWVFATLIVWLVTAVATLVLPLIFLRNRVKEPKH</sequence>